<dbReference type="Proteomes" id="UP001059617">
    <property type="component" value="Chromosome"/>
</dbReference>
<dbReference type="EMBL" id="CP073720">
    <property type="protein sequence ID" value="UWP79698.1"/>
    <property type="molecule type" value="Genomic_DNA"/>
</dbReference>
<accession>A0ABY5VPL1</accession>
<dbReference type="RefSeq" id="WP_259857456.1">
    <property type="nucleotide sequence ID" value="NZ_BAAAST010000001.1"/>
</dbReference>
<gene>
    <name evidence="1" type="ORF">Dfulv_31635</name>
</gene>
<proteinExistence type="predicted"/>
<evidence type="ECO:0000313" key="2">
    <source>
        <dbReference type="Proteomes" id="UP001059617"/>
    </source>
</evidence>
<protein>
    <recommendedName>
        <fullName evidence="3">Acetyltransferase</fullName>
    </recommendedName>
</protein>
<reference evidence="1" key="1">
    <citation type="submission" date="2021-04" db="EMBL/GenBank/DDBJ databases">
        <authorList>
            <person name="Hartkoorn R.C."/>
            <person name="Beaudoing E."/>
            <person name="Hot D."/>
        </authorList>
    </citation>
    <scope>NUCLEOTIDE SEQUENCE</scope>
    <source>
        <strain evidence="1">NRRL B-16292</strain>
    </source>
</reference>
<organism evidence="1 2">
    <name type="scientific">Dactylosporangium fulvum</name>
    <dbReference type="NCBI Taxonomy" id="53359"/>
    <lineage>
        <taxon>Bacteria</taxon>
        <taxon>Bacillati</taxon>
        <taxon>Actinomycetota</taxon>
        <taxon>Actinomycetes</taxon>
        <taxon>Micromonosporales</taxon>
        <taxon>Micromonosporaceae</taxon>
        <taxon>Dactylosporangium</taxon>
    </lineage>
</organism>
<name>A0ABY5VPL1_9ACTN</name>
<sequence length="43" mass="4933">MRREAHFIDNTIVKGAWREEYVYAVLQHEWRALMGGPAQSGGT</sequence>
<evidence type="ECO:0000313" key="1">
    <source>
        <dbReference type="EMBL" id="UWP79698.1"/>
    </source>
</evidence>
<evidence type="ECO:0008006" key="3">
    <source>
        <dbReference type="Google" id="ProtNLM"/>
    </source>
</evidence>
<keyword evidence="2" id="KW-1185">Reference proteome</keyword>
<reference evidence="1" key="2">
    <citation type="submission" date="2022-09" db="EMBL/GenBank/DDBJ databases">
        <title>Biosynthetic gene clusters of Dactylosporangioum fulvum.</title>
        <authorList>
            <person name="Caradec T."/>
        </authorList>
    </citation>
    <scope>NUCLEOTIDE SEQUENCE</scope>
    <source>
        <strain evidence="1">NRRL B-16292</strain>
    </source>
</reference>